<sequence length="259" mass="28859">RLVGNGANQQSGVDCGETFSPVVKPATIRTVLSIALSKSWCLHQLDVKNAFLHGNLDETVYMHQPPGFRDPQYPEHVCLLKKSLYGLKQAPRAWYQRFTDYVAKLGFSHSISDHSLFIYHHGNDTAYILLYVDDIILTASSDALRDSIMSQLSIEFAMKDLGPLSYFLGISVTKHTGGLFLSQKKYAREIIERAGMSSCKSSPTPVDTKAKLSGSSGNPYHDPTEYRSLAGALQYLTFTRPDISYAVQQVCLFMHDPKT</sequence>
<dbReference type="Pfam" id="PF07727">
    <property type="entry name" value="RVT_2"/>
    <property type="match status" value="1"/>
</dbReference>
<feature type="domain" description="Reverse transcriptase Ty1/copia-type" evidence="2">
    <location>
        <begin position="1"/>
        <end position="206"/>
    </location>
</feature>
<dbReference type="EMBL" id="ASHM01100813">
    <property type="protein sequence ID" value="PNX67023.1"/>
    <property type="molecule type" value="Genomic_DNA"/>
</dbReference>
<gene>
    <name evidence="3" type="ORF">L195_g055402</name>
</gene>
<accession>A0A2K3KLA5</accession>
<protein>
    <submittedName>
        <fullName evidence="3">Copia protein</fullName>
    </submittedName>
</protein>
<feature type="region of interest" description="Disordered" evidence="1">
    <location>
        <begin position="198"/>
        <end position="219"/>
    </location>
</feature>
<comment type="caution">
    <text evidence="3">The sequence shown here is derived from an EMBL/GenBank/DDBJ whole genome shotgun (WGS) entry which is preliminary data.</text>
</comment>
<dbReference type="ExpressionAtlas" id="A0A2K3KLA5">
    <property type="expression patterns" value="baseline"/>
</dbReference>
<feature type="non-terminal residue" evidence="3">
    <location>
        <position position="259"/>
    </location>
</feature>
<reference evidence="3 4" key="2">
    <citation type="journal article" date="2017" name="Front. Plant Sci.">
        <title>Gene Classification and Mining of Molecular Markers Useful in Red Clover (Trifolium pratense) Breeding.</title>
        <authorList>
            <person name="Istvanek J."/>
            <person name="Dluhosova J."/>
            <person name="Dluhos P."/>
            <person name="Patkova L."/>
            <person name="Nedelnik J."/>
            <person name="Repkova J."/>
        </authorList>
    </citation>
    <scope>NUCLEOTIDE SEQUENCE [LARGE SCALE GENOMIC DNA]</scope>
    <source>
        <strain evidence="4">cv. Tatra</strain>
        <tissue evidence="3">Young leaves</tissue>
    </source>
</reference>
<evidence type="ECO:0000313" key="4">
    <source>
        <dbReference type="Proteomes" id="UP000236291"/>
    </source>
</evidence>
<evidence type="ECO:0000256" key="1">
    <source>
        <dbReference type="SAM" id="MobiDB-lite"/>
    </source>
</evidence>
<evidence type="ECO:0000259" key="2">
    <source>
        <dbReference type="Pfam" id="PF07727"/>
    </source>
</evidence>
<dbReference type="InterPro" id="IPR043502">
    <property type="entry name" value="DNA/RNA_pol_sf"/>
</dbReference>
<proteinExistence type="predicted"/>
<dbReference type="SUPFAM" id="SSF56672">
    <property type="entry name" value="DNA/RNA polymerases"/>
    <property type="match status" value="1"/>
</dbReference>
<feature type="non-terminal residue" evidence="3">
    <location>
        <position position="1"/>
    </location>
</feature>
<name>A0A2K3KLA5_TRIPR</name>
<dbReference type="AlphaFoldDB" id="A0A2K3KLA5"/>
<evidence type="ECO:0000313" key="3">
    <source>
        <dbReference type="EMBL" id="PNX67023.1"/>
    </source>
</evidence>
<reference evidence="3 4" key="1">
    <citation type="journal article" date="2014" name="Am. J. Bot.">
        <title>Genome assembly and annotation for red clover (Trifolium pratense; Fabaceae).</title>
        <authorList>
            <person name="Istvanek J."/>
            <person name="Jaros M."/>
            <person name="Krenek A."/>
            <person name="Repkova J."/>
        </authorList>
    </citation>
    <scope>NUCLEOTIDE SEQUENCE [LARGE SCALE GENOMIC DNA]</scope>
    <source>
        <strain evidence="4">cv. Tatra</strain>
        <tissue evidence="3">Young leaves</tissue>
    </source>
</reference>
<dbReference type="PANTHER" id="PTHR11439:SF524">
    <property type="entry name" value="RNA-DIRECTED DNA POLYMERASE, PROTEIN KINASE RLK-PELLE-DLSV FAMILY"/>
    <property type="match status" value="1"/>
</dbReference>
<organism evidence="3 4">
    <name type="scientific">Trifolium pratense</name>
    <name type="common">Red clover</name>
    <dbReference type="NCBI Taxonomy" id="57577"/>
    <lineage>
        <taxon>Eukaryota</taxon>
        <taxon>Viridiplantae</taxon>
        <taxon>Streptophyta</taxon>
        <taxon>Embryophyta</taxon>
        <taxon>Tracheophyta</taxon>
        <taxon>Spermatophyta</taxon>
        <taxon>Magnoliopsida</taxon>
        <taxon>eudicotyledons</taxon>
        <taxon>Gunneridae</taxon>
        <taxon>Pentapetalae</taxon>
        <taxon>rosids</taxon>
        <taxon>fabids</taxon>
        <taxon>Fabales</taxon>
        <taxon>Fabaceae</taxon>
        <taxon>Papilionoideae</taxon>
        <taxon>50 kb inversion clade</taxon>
        <taxon>NPAAA clade</taxon>
        <taxon>Hologalegina</taxon>
        <taxon>IRL clade</taxon>
        <taxon>Trifolieae</taxon>
        <taxon>Trifolium</taxon>
    </lineage>
</organism>
<dbReference type="PANTHER" id="PTHR11439">
    <property type="entry name" value="GAG-POL-RELATED RETROTRANSPOSON"/>
    <property type="match status" value="1"/>
</dbReference>
<dbReference type="Proteomes" id="UP000236291">
    <property type="component" value="Unassembled WGS sequence"/>
</dbReference>
<dbReference type="InterPro" id="IPR013103">
    <property type="entry name" value="RVT_2"/>
</dbReference>